<accession>A0A3B0MRH4</accession>
<proteinExistence type="predicted"/>
<sequence>MLSTVRSFDLVLLEEGEEYVTDAACTLFTSFPNQSTFNTNSTHNNSIISSNTGSSNRNNVENVYNKGRIRIGTKSLIFEPDSLDMPLLKLQFQHITHIQHHNNSCNSNNVNSMNNGVNVDENGILVCSKQVTSIPTSIYNGKSRFITPYTTYTINNSTNNITNLGNIRDAGLGRLELENISCYTFLFIYSTAEIQKQQFIIFNSLLNSIQNSIPVPNTIPYGTGVIGVSMGIIPNREKLILGVGKESVYCWRLKRMVRHGGFCALTDRALYFQPSPNFSRKLFKRINLDSVLHIFKRDSGLTSTGECLTALEVVSLPEEITDKIKRKQYRCIYLEFKQGSDRDKLVNALKDIVPKAFFAIDSRGFRNEMIELWRMGLLPNFQYLDFLNCIAGRSRYDISHYPVFPWVLTDYSSPTLDLNNQNVYRDLSKPIGSLNIERLHLIKKRMYNLFLSNSVNNMDKGSDGNLKNRDTSGKNVNGSKSVKSGDEDLWDMGYYIYGSHYSTPALIVFFLIRLLPECQLRLYGGRFDSSSRTFNNIQHTYENVMNGHSSFFELIPEFYESDELFLKNSLNITTQDGRLGDVELPKWAHNSPTQFLKIMRSALESDYVSKNLTNWIDLIFGYKQSGQNSIVNNNTYHPLTYLGSVHAGKLRTTSAIQNLLKTMDSHAISVQVREFGQSPILLFDTPHPRKYVFLGKKSFYRLLGHSFTIYIRYIYI</sequence>
<dbReference type="InterPro" id="IPR057496">
    <property type="entry name" value="FAN-like_PH"/>
</dbReference>
<evidence type="ECO:0000259" key="1">
    <source>
        <dbReference type="PROSITE" id="PS50197"/>
    </source>
</evidence>
<dbReference type="VEuPathDB" id="PiroplasmaDB:TA04385"/>
<dbReference type="PANTHER" id="PTHR13743:SF123">
    <property type="entry name" value="PROTEIN FAN"/>
    <property type="match status" value="1"/>
</dbReference>
<dbReference type="InterPro" id="IPR050865">
    <property type="entry name" value="BEACH_Domain"/>
</dbReference>
<evidence type="ECO:0000313" key="4">
    <source>
        <dbReference type="EMBL" id="SVP93552.1"/>
    </source>
</evidence>
<protein>
    <submittedName>
        <fullName evidence="3">Neutral sphingomyelinase, putative</fullName>
    </submittedName>
</protein>
<dbReference type="Pfam" id="PF25400">
    <property type="entry name" value="PH_FAN"/>
    <property type="match status" value="1"/>
</dbReference>
<evidence type="ECO:0000313" key="3">
    <source>
        <dbReference type="EMBL" id="SVP92747.1"/>
    </source>
</evidence>
<dbReference type="Pfam" id="PF02138">
    <property type="entry name" value="Beach"/>
    <property type="match status" value="2"/>
</dbReference>
<feature type="domain" description="BEACH-type PH" evidence="2">
    <location>
        <begin position="239"/>
        <end position="350"/>
    </location>
</feature>
<feature type="domain" description="BEACH" evidence="1">
    <location>
        <begin position="358"/>
        <end position="690"/>
    </location>
</feature>
<dbReference type="Gene3D" id="1.10.1540.10">
    <property type="entry name" value="BEACH domain"/>
    <property type="match status" value="1"/>
</dbReference>
<dbReference type="SMART" id="SM01026">
    <property type="entry name" value="Beach"/>
    <property type="match status" value="1"/>
</dbReference>
<dbReference type="InterPro" id="IPR036372">
    <property type="entry name" value="BEACH_dom_sf"/>
</dbReference>
<dbReference type="PROSITE" id="PS51783">
    <property type="entry name" value="PH_BEACH"/>
    <property type="match status" value="1"/>
</dbReference>
<reference evidence="3" key="1">
    <citation type="submission" date="2018-07" db="EMBL/GenBank/DDBJ databases">
        <authorList>
            <person name="Quirk P.G."/>
            <person name="Krulwich T.A."/>
        </authorList>
    </citation>
    <scope>NUCLEOTIDE SEQUENCE</scope>
    <source>
        <strain evidence="3">Anand</strain>
    </source>
</reference>
<dbReference type="EMBL" id="UIVT01000003">
    <property type="protein sequence ID" value="SVP93552.1"/>
    <property type="molecule type" value="Genomic_DNA"/>
</dbReference>
<dbReference type="CDD" id="cd06071">
    <property type="entry name" value="Beach"/>
    <property type="match status" value="1"/>
</dbReference>
<organism evidence="3">
    <name type="scientific">Theileria annulata</name>
    <dbReference type="NCBI Taxonomy" id="5874"/>
    <lineage>
        <taxon>Eukaryota</taxon>
        <taxon>Sar</taxon>
        <taxon>Alveolata</taxon>
        <taxon>Apicomplexa</taxon>
        <taxon>Aconoidasida</taxon>
        <taxon>Piroplasmida</taxon>
        <taxon>Theileriidae</taxon>
        <taxon>Theileria</taxon>
    </lineage>
</organism>
<dbReference type="PROSITE" id="PS50197">
    <property type="entry name" value="BEACH"/>
    <property type="match status" value="1"/>
</dbReference>
<evidence type="ECO:0000259" key="2">
    <source>
        <dbReference type="PROSITE" id="PS51783"/>
    </source>
</evidence>
<dbReference type="AlphaFoldDB" id="A0A3B0MRH4"/>
<dbReference type="InterPro" id="IPR023362">
    <property type="entry name" value="PH-BEACH_dom"/>
</dbReference>
<dbReference type="PANTHER" id="PTHR13743">
    <property type="entry name" value="BEIGE/BEACH-RELATED"/>
    <property type="match status" value="1"/>
</dbReference>
<dbReference type="EMBL" id="UIVS01000003">
    <property type="protein sequence ID" value="SVP92747.1"/>
    <property type="molecule type" value="Genomic_DNA"/>
</dbReference>
<name>A0A3B0MRH4_THEAN</name>
<gene>
    <name evidence="4" type="ORF">TAT_000254500</name>
    <name evidence="3" type="ORF">TAV_000254500</name>
</gene>
<dbReference type="InterPro" id="IPR000409">
    <property type="entry name" value="BEACH_dom"/>
</dbReference>
<dbReference type="SUPFAM" id="SSF81837">
    <property type="entry name" value="BEACH domain"/>
    <property type="match status" value="1"/>
</dbReference>